<evidence type="ECO:0000313" key="2">
    <source>
        <dbReference type="EMBL" id="KAF6756768.1"/>
    </source>
</evidence>
<sequence>MSYGTNPFAMGGWANPHNPASINDHPESRLYSNMPVGELQNSQGMSVNQFSGPRPSFVTYRFVQSSPPPLPGTPVNVLNSAVLDGRARPCFYITTNSHSGSQAPISTTSITDGSGAGVALVEWSLHPFAQLTNTFPRQLVSTIIQIRSSTTVAMVIRGRSYQWVRNPGEQQMYFYDASFNPPEILAIVGRDDLGSGMVVLNISPVALQYALLEAVIMSSALLLSGRTLD</sequence>
<dbReference type="EMBL" id="JACGCI010000080">
    <property type="protein sequence ID" value="KAF6747536.1"/>
    <property type="molecule type" value="Genomic_DNA"/>
</dbReference>
<reference evidence="2 3" key="1">
    <citation type="submission" date="2020-07" db="EMBL/GenBank/DDBJ databases">
        <title>Comparative genomics of pyrophilous fungi reveals a link between fire events and developmental genes.</title>
        <authorList>
            <consortium name="DOE Joint Genome Institute"/>
            <person name="Steindorff A.S."/>
            <person name="Carver A."/>
            <person name="Calhoun S."/>
            <person name="Stillman K."/>
            <person name="Liu H."/>
            <person name="Lipzen A."/>
            <person name="Pangilinan J."/>
            <person name="Labutti K."/>
            <person name="Bruns T.D."/>
            <person name="Grigoriev I.V."/>
        </authorList>
    </citation>
    <scope>NUCLEOTIDE SEQUENCE [LARGE SCALE GENOMIC DNA]</scope>
    <source>
        <strain evidence="2 3">CBS 144469</strain>
    </source>
</reference>
<name>A0A8H6M5S4_9AGAR</name>
<evidence type="ECO:0000313" key="3">
    <source>
        <dbReference type="Proteomes" id="UP000521943"/>
    </source>
</evidence>
<keyword evidence="3" id="KW-1185">Reference proteome</keyword>
<comment type="caution">
    <text evidence="2">The sequence shown here is derived from an EMBL/GenBank/DDBJ whole genome shotgun (WGS) entry which is preliminary data.</text>
</comment>
<proteinExistence type="predicted"/>
<evidence type="ECO:0000313" key="1">
    <source>
        <dbReference type="EMBL" id="KAF6747536.1"/>
    </source>
</evidence>
<dbReference type="OrthoDB" id="3191568at2759"/>
<gene>
    <name evidence="2" type="ORF">DFP72DRAFT_1115699</name>
    <name evidence="1" type="ORF">DFP72DRAFT_1149108</name>
</gene>
<accession>A0A8H6M5S4</accession>
<protein>
    <submittedName>
        <fullName evidence="2">Uncharacterized protein</fullName>
    </submittedName>
</protein>
<organism evidence="2 3">
    <name type="scientific">Ephemerocybe angulata</name>
    <dbReference type="NCBI Taxonomy" id="980116"/>
    <lineage>
        <taxon>Eukaryota</taxon>
        <taxon>Fungi</taxon>
        <taxon>Dikarya</taxon>
        <taxon>Basidiomycota</taxon>
        <taxon>Agaricomycotina</taxon>
        <taxon>Agaricomycetes</taxon>
        <taxon>Agaricomycetidae</taxon>
        <taxon>Agaricales</taxon>
        <taxon>Agaricineae</taxon>
        <taxon>Psathyrellaceae</taxon>
        <taxon>Ephemerocybe</taxon>
    </lineage>
</organism>
<dbReference type="AlphaFoldDB" id="A0A8H6M5S4"/>
<dbReference type="EMBL" id="JACGCI010000025">
    <property type="protein sequence ID" value="KAF6756768.1"/>
    <property type="molecule type" value="Genomic_DNA"/>
</dbReference>
<dbReference type="Proteomes" id="UP000521943">
    <property type="component" value="Unassembled WGS sequence"/>
</dbReference>